<dbReference type="SUPFAM" id="SSF56784">
    <property type="entry name" value="HAD-like"/>
    <property type="match status" value="1"/>
</dbReference>
<dbReference type="Proteomes" id="UP000222824">
    <property type="component" value="Unassembled WGS sequence"/>
</dbReference>
<dbReference type="InterPro" id="IPR006382">
    <property type="entry name" value="PGPase"/>
</dbReference>
<keyword evidence="7" id="KW-1185">Reference proteome</keyword>
<comment type="similarity">
    <text evidence="5">Belongs to the archaeal SPP-like hydrolase family.</text>
</comment>
<dbReference type="GO" id="GO:0000287">
    <property type="term" value="F:magnesium ion binding"/>
    <property type="evidence" value="ECO:0007669"/>
    <property type="project" value="InterPro"/>
</dbReference>
<dbReference type="OrthoDB" id="120822at2157"/>
<evidence type="ECO:0000256" key="2">
    <source>
        <dbReference type="ARBA" id="ARBA00022801"/>
    </source>
</evidence>
<feature type="active site" description="Nucleophile" evidence="5">
    <location>
        <position position="8"/>
    </location>
</feature>
<dbReference type="AlphaFoldDB" id="A0A2G1WIL6"/>
<keyword evidence="2 5" id="KW-0378">Hydrolase</keyword>
<gene>
    <name evidence="6" type="ORF">DJ69_09440</name>
</gene>
<dbReference type="Pfam" id="PF08282">
    <property type="entry name" value="Hydrolase_3"/>
    <property type="match status" value="2"/>
</dbReference>
<dbReference type="PANTHER" id="PTHR10000">
    <property type="entry name" value="PHOSPHOSERINE PHOSPHATASE"/>
    <property type="match status" value="1"/>
</dbReference>
<comment type="function">
    <text evidence="5">Catalyzes the dephosphorylation of 2-phosphoglycolate.</text>
</comment>
<dbReference type="InterPro" id="IPR023214">
    <property type="entry name" value="HAD_sf"/>
</dbReference>
<evidence type="ECO:0000256" key="5">
    <source>
        <dbReference type="HAMAP-Rule" id="MF_01419"/>
    </source>
</evidence>
<evidence type="ECO:0000256" key="3">
    <source>
        <dbReference type="ARBA" id="ARBA00022842"/>
    </source>
</evidence>
<accession>A0A2G1WIL6</accession>
<dbReference type="EC" id="3.1.3.18" evidence="5"/>
<feature type="binding site" evidence="5">
    <location>
        <position position="152"/>
    </location>
    <ligand>
        <name>substrate</name>
    </ligand>
</feature>
<organism evidence="6 7">
    <name type="scientific">Halorubrum persicum</name>
    <dbReference type="NCBI Taxonomy" id="1383844"/>
    <lineage>
        <taxon>Archaea</taxon>
        <taxon>Methanobacteriati</taxon>
        <taxon>Methanobacteriota</taxon>
        <taxon>Stenosarchaea group</taxon>
        <taxon>Halobacteria</taxon>
        <taxon>Halobacteriales</taxon>
        <taxon>Haloferacaceae</taxon>
        <taxon>Halorubrum</taxon>
    </lineage>
</organism>
<keyword evidence="3 5" id="KW-0460">Magnesium</keyword>
<comment type="catalytic activity">
    <reaction evidence="5">
        <text>2-phosphoglycolate + H2O = glycolate + phosphate</text>
        <dbReference type="Rhea" id="RHEA:14369"/>
        <dbReference type="ChEBI" id="CHEBI:15377"/>
        <dbReference type="ChEBI" id="CHEBI:29805"/>
        <dbReference type="ChEBI" id="CHEBI:43474"/>
        <dbReference type="ChEBI" id="CHEBI:58033"/>
        <dbReference type="EC" id="3.1.3.18"/>
    </reaction>
</comment>
<dbReference type="Gene3D" id="3.90.1070.10">
    <property type="match status" value="1"/>
</dbReference>
<evidence type="ECO:0000256" key="4">
    <source>
        <dbReference type="ARBA" id="ARBA00023277"/>
    </source>
</evidence>
<proteinExistence type="inferred from homology"/>
<feature type="binding site" evidence="5">
    <location>
        <position position="10"/>
    </location>
    <ligand>
        <name>Mg(2+)</name>
        <dbReference type="ChEBI" id="CHEBI:18420"/>
    </ligand>
</feature>
<name>A0A2G1WIL6_9EURY</name>
<dbReference type="RefSeq" id="WP_099255385.1">
    <property type="nucleotide sequence ID" value="NZ_NHOA01000082.1"/>
</dbReference>
<protein>
    <recommendedName>
        <fullName evidence="5">Phosphoglycolate phosphatase</fullName>
        <shortName evidence="5">PGP</shortName>
        <shortName evidence="5">PGPase</shortName>
        <ecNumber evidence="5">3.1.3.18</ecNumber>
    </recommendedName>
</protein>
<keyword evidence="4 5" id="KW-0119">Carbohydrate metabolism</keyword>
<evidence type="ECO:0000313" key="6">
    <source>
        <dbReference type="EMBL" id="PHQ38838.1"/>
    </source>
</evidence>
<reference evidence="6 7" key="1">
    <citation type="journal article" date="2014" name="Front. Microbiol.">
        <title>Population and genomic analysis of the genus Halorubrum.</title>
        <authorList>
            <person name="Fullmer M.S."/>
            <person name="Soucy S.M."/>
            <person name="Swithers K.S."/>
            <person name="Makkay A.M."/>
            <person name="Wheeler R."/>
            <person name="Ventosa A."/>
            <person name="Gogarten J.P."/>
            <person name="Papke R.T."/>
        </authorList>
    </citation>
    <scope>NUCLEOTIDE SEQUENCE [LARGE SCALE GENOMIC DNA]</scope>
    <source>
        <strain evidence="6 7">C49</strain>
    </source>
</reference>
<dbReference type="PANTHER" id="PTHR10000:SF8">
    <property type="entry name" value="HAD SUPERFAMILY HYDROLASE-LIKE, TYPE 3"/>
    <property type="match status" value="1"/>
</dbReference>
<dbReference type="InterPro" id="IPR036412">
    <property type="entry name" value="HAD-like_sf"/>
</dbReference>
<keyword evidence="1 5" id="KW-0479">Metal-binding</keyword>
<feature type="binding site" evidence="5">
    <location>
        <position position="8"/>
    </location>
    <ligand>
        <name>Mg(2+)</name>
        <dbReference type="ChEBI" id="CHEBI:18420"/>
    </ligand>
</feature>
<feature type="binding site" evidence="5">
    <location>
        <position position="175"/>
    </location>
    <ligand>
        <name>Mg(2+)</name>
        <dbReference type="ChEBI" id="CHEBI:18420"/>
    </ligand>
</feature>
<comment type="cofactor">
    <cofactor evidence="5">
        <name>Mg(2+)</name>
        <dbReference type="ChEBI" id="CHEBI:18420"/>
    </cofactor>
</comment>
<evidence type="ECO:0000313" key="7">
    <source>
        <dbReference type="Proteomes" id="UP000222824"/>
    </source>
</evidence>
<dbReference type="EMBL" id="NHOA01000082">
    <property type="protein sequence ID" value="PHQ38838.1"/>
    <property type="molecule type" value="Genomic_DNA"/>
</dbReference>
<feature type="binding site" evidence="5">
    <location>
        <position position="179"/>
    </location>
    <ligand>
        <name>Mg(2+)</name>
        <dbReference type="ChEBI" id="CHEBI:18420"/>
    </ligand>
</feature>
<sequence length="227" mass="23800">MVPPLALDIDGTLTTASGRIDARAFELLPDWDAPVVLATGKAFPYPVALAHFLGRAETVIAENGGVVHVAGETAVLGDPEAPRAVVEAFRERGGDLGWGGRDTVNRWRETEVALSLDVDETLLREVTAAAGGDVEVVDTGYAYHVKSTGVSKGRGLERVGDTLDVDPDEFVAIGDSENDVSTFAVAGESYAVANADVAARDAADVVLEESYMDGTASVLADLRARSE</sequence>
<dbReference type="GO" id="GO:0005829">
    <property type="term" value="C:cytosol"/>
    <property type="evidence" value="ECO:0007669"/>
    <property type="project" value="TreeGrafter"/>
</dbReference>
<comment type="caution">
    <text evidence="6">The sequence shown here is derived from an EMBL/GenBank/DDBJ whole genome shotgun (WGS) entry which is preliminary data.</text>
</comment>
<dbReference type="Gene3D" id="3.40.50.1000">
    <property type="entry name" value="HAD superfamily/HAD-like"/>
    <property type="match status" value="1"/>
</dbReference>
<dbReference type="GO" id="GO:0008967">
    <property type="term" value="F:phosphoglycolate phosphatase activity"/>
    <property type="evidence" value="ECO:0007669"/>
    <property type="project" value="UniProtKB-UniRule"/>
</dbReference>
<evidence type="ECO:0000256" key="1">
    <source>
        <dbReference type="ARBA" id="ARBA00022723"/>
    </source>
</evidence>
<dbReference type="HAMAP" id="MF_01419">
    <property type="entry name" value="GPH_hydrolase_arch"/>
    <property type="match status" value="1"/>
</dbReference>